<organism evidence="2 3">
    <name type="scientific">Trifolium medium</name>
    <dbReference type="NCBI Taxonomy" id="97028"/>
    <lineage>
        <taxon>Eukaryota</taxon>
        <taxon>Viridiplantae</taxon>
        <taxon>Streptophyta</taxon>
        <taxon>Embryophyta</taxon>
        <taxon>Tracheophyta</taxon>
        <taxon>Spermatophyta</taxon>
        <taxon>Magnoliopsida</taxon>
        <taxon>eudicotyledons</taxon>
        <taxon>Gunneridae</taxon>
        <taxon>Pentapetalae</taxon>
        <taxon>rosids</taxon>
        <taxon>fabids</taxon>
        <taxon>Fabales</taxon>
        <taxon>Fabaceae</taxon>
        <taxon>Papilionoideae</taxon>
        <taxon>50 kb inversion clade</taxon>
        <taxon>NPAAA clade</taxon>
        <taxon>Hologalegina</taxon>
        <taxon>IRL clade</taxon>
        <taxon>Trifolieae</taxon>
        <taxon>Trifolium</taxon>
    </lineage>
</organism>
<keyword evidence="3" id="KW-1185">Reference proteome</keyword>
<protein>
    <submittedName>
        <fullName evidence="2">Uncharacterized protein</fullName>
    </submittedName>
</protein>
<feature type="region of interest" description="Disordered" evidence="1">
    <location>
        <begin position="1"/>
        <end position="22"/>
    </location>
</feature>
<accession>A0A392NVG2</accession>
<dbReference type="AlphaFoldDB" id="A0A392NVG2"/>
<evidence type="ECO:0000313" key="2">
    <source>
        <dbReference type="EMBL" id="MCI03811.1"/>
    </source>
</evidence>
<name>A0A392NVG2_9FABA</name>
<proteinExistence type="predicted"/>
<evidence type="ECO:0000256" key="1">
    <source>
        <dbReference type="SAM" id="MobiDB-lite"/>
    </source>
</evidence>
<comment type="caution">
    <text evidence="2">The sequence shown here is derived from an EMBL/GenBank/DDBJ whole genome shotgun (WGS) entry which is preliminary data.</text>
</comment>
<sequence>IWIGNNGWEGSEGSLRRKDGEASSRVHTSVGGFIGQCWIEPASGYKKGTA</sequence>
<reference evidence="2 3" key="1">
    <citation type="journal article" date="2018" name="Front. Plant Sci.">
        <title>Red Clover (Trifolium pratense) and Zigzag Clover (T. medium) - A Picture of Genomic Similarities and Differences.</title>
        <authorList>
            <person name="Dluhosova J."/>
            <person name="Istvanek J."/>
            <person name="Nedelnik J."/>
            <person name="Repkova J."/>
        </authorList>
    </citation>
    <scope>NUCLEOTIDE SEQUENCE [LARGE SCALE GENOMIC DNA]</scope>
    <source>
        <strain evidence="3">cv. 10/8</strain>
        <tissue evidence="2">Leaf</tissue>
    </source>
</reference>
<dbReference type="EMBL" id="LXQA010053358">
    <property type="protein sequence ID" value="MCI03811.1"/>
    <property type="molecule type" value="Genomic_DNA"/>
</dbReference>
<dbReference type="Proteomes" id="UP000265520">
    <property type="component" value="Unassembled WGS sequence"/>
</dbReference>
<evidence type="ECO:0000313" key="3">
    <source>
        <dbReference type="Proteomes" id="UP000265520"/>
    </source>
</evidence>
<feature type="non-terminal residue" evidence="2">
    <location>
        <position position="1"/>
    </location>
</feature>